<dbReference type="OMA" id="GVHHEGP"/>
<dbReference type="HOGENOM" id="CLU_057213_0_0_1"/>
<dbReference type="Pfam" id="PF00583">
    <property type="entry name" value="Acetyltransf_1"/>
    <property type="match status" value="1"/>
</dbReference>
<feature type="domain" description="N-acetyltransferase" evidence="1">
    <location>
        <begin position="5"/>
        <end position="168"/>
    </location>
</feature>
<dbReference type="InterPro" id="IPR052810">
    <property type="entry name" value="Plant_NAT"/>
</dbReference>
<dbReference type="eggNOG" id="ENOG502QQCN">
    <property type="taxonomic scope" value="Eukaryota"/>
</dbReference>
<dbReference type="CDD" id="cd04301">
    <property type="entry name" value="NAT_SF"/>
    <property type="match status" value="1"/>
</dbReference>
<protein>
    <recommendedName>
        <fullName evidence="1">N-acetyltransferase domain-containing protein</fullName>
    </recommendedName>
</protein>
<dbReference type="SUPFAM" id="SSF55729">
    <property type="entry name" value="Acyl-CoA N-acyltransferases (Nat)"/>
    <property type="match status" value="1"/>
</dbReference>
<dbReference type="PANTHER" id="PTHR47370">
    <property type="entry name" value="ACYL-COA N-ACYLTRANSFERASES (NAT) SUPERFAMILY PROTEIN"/>
    <property type="match status" value="1"/>
</dbReference>
<dbReference type="Gramene" id="ERN05326">
    <property type="protein sequence ID" value="ERN05326"/>
    <property type="gene ID" value="AMTR_s00007p00176580"/>
</dbReference>
<dbReference type="GO" id="GO:0009734">
    <property type="term" value="P:auxin-activated signaling pathway"/>
    <property type="evidence" value="ECO:0000318"/>
    <property type="project" value="GO_Central"/>
</dbReference>
<name>W1PCI4_AMBTC</name>
<dbReference type="PROSITE" id="PS51186">
    <property type="entry name" value="GNAT"/>
    <property type="match status" value="1"/>
</dbReference>
<gene>
    <name evidence="2" type="ORF">AMTR_s00007p00176580</name>
</gene>
<dbReference type="InterPro" id="IPR016181">
    <property type="entry name" value="Acyl_CoA_acyltransferase"/>
</dbReference>
<evidence type="ECO:0000259" key="1">
    <source>
        <dbReference type="PROSITE" id="PS51186"/>
    </source>
</evidence>
<dbReference type="InterPro" id="IPR000182">
    <property type="entry name" value="GNAT_dom"/>
</dbReference>
<dbReference type="OrthoDB" id="41532at2759"/>
<dbReference type="EMBL" id="KI394011">
    <property type="protein sequence ID" value="ERN05326.1"/>
    <property type="molecule type" value="Genomic_DNA"/>
</dbReference>
<sequence length="380" mass="42897">MDMEIRIRPFEKLKDSGMVETLERSCEVGPSTTLFTDMMGDPISRVRNCPHYTMLVAELQGLIVGVIRGSIKTVLCTGGGGRGPVQAKVGYVLGLRVSRMHRRRGIGLRLVQCLEEWLVENGAEYAYMATDKDNVASVKLFTERCGYAKFRTPTVLVNPVCPYPKRIPSWVRVQKLRPDQAETLYRQYMGSQSEFFPDDIDRVLRNELSLGTWIAYLRDETWHGVLTGESPPSSWAVVSVWNSAGMFKLRVGNAPTGYALCARGSAILARALSFLRLPFFPDVFRWFGFLFMYGLYMQGPSGGDLTRALCHWVHNFTAKRKDCRVVVTELGALDSLRSHVPHKKSLSCQDLWCVKPLRAGGLDWARTHPPRTLFVDPREV</sequence>
<dbReference type="Proteomes" id="UP000017836">
    <property type="component" value="Unassembled WGS sequence"/>
</dbReference>
<dbReference type="PANTHER" id="PTHR47370:SF1">
    <property type="entry name" value="ACYL-COA N-ACYLTRANSFERASES (NAT) SUPERFAMILY PROTEIN"/>
    <property type="match status" value="1"/>
</dbReference>
<dbReference type="KEGG" id="atr:18433501"/>
<keyword evidence="3" id="KW-1185">Reference proteome</keyword>
<reference evidence="3" key="1">
    <citation type="journal article" date="2013" name="Science">
        <title>The Amborella genome and the evolution of flowering plants.</title>
        <authorList>
            <consortium name="Amborella Genome Project"/>
        </authorList>
    </citation>
    <scope>NUCLEOTIDE SEQUENCE [LARGE SCALE GENOMIC DNA]</scope>
</reference>
<evidence type="ECO:0000313" key="2">
    <source>
        <dbReference type="EMBL" id="ERN05326.1"/>
    </source>
</evidence>
<dbReference type="Gene3D" id="3.40.630.30">
    <property type="match status" value="1"/>
</dbReference>
<organism evidence="2 3">
    <name type="scientific">Amborella trichopoda</name>
    <dbReference type="NCBI Taxonomy" id="13333"/>
    <lineage>
        <taxon>Eukaryota</taxon>
        <taxon>Viridiplantae</taxon>
        <taxon>Streptophyta</taxon>
        <taxon>Embryophyta</taxon>
        <taxon>Tracheophyta</taxon>
        <taxon>Spermatophyta</taxon>
        <taxon>Magnoliopsida</taxon>
        <taxon>Amborellales</taxon>
        <taxon>Amborellaceae</taxon>
        <taxon>Amborella</taxon>
    </lineage>
</organism>
<accession>W1PCI4</accession>
<dbReference type="AlphaFoldDB" id="W1PCI4"/>
<proteinExistence type="predicted"/>
<dbReference type="GO" id="GO:0016747">
    <property type="term" value="F:acyltransferase activity, transferring groups other than amino-acyl groups"/>
    <property type="evidence" value="ECO:0007669"/>
    <property type="project" value="InterPro"/>
</dbReference>
<evidence type="ECO:0000313" key="3">
    <source>
        <dbReference type="Proteomes" id="UP000017836"/>
    </source>
</evidence>